<keyword evidence="3" id="KW-1185">Reference proteome</keyword>
<comment type="caution">
    <text evidence="2">The sequence shown here is derived from an EMBL/GenBank/DDBJ whole genome shotgun (WGS) entry which is preliminary data.</text>
</comment>
<dbReference type="Proteomes" id="UP001175261">
    <property type="component" value="Unassembled WGS sequence"/>
</dbReference>
<protein>
    <submittedName>
        <fullName evidence="2">Uncharacterized protein</fullName>
    </submittedName>
</protein>
<dbReference type="InterPro" id="IPR025337">
    <property type="entry name" value="Questin_oxidase-like"/>
</dbReference>
<dbReference type="Pfam" id="PF14027">
    <property type="entry name" value="Questin_oxidase"/>
    <property type="match status" value="1"/>
</dbReference>
<dbReference type="PANTHER" id="PTHR35870">
    <property type="entry name" value="PROTEIN, PUTATIVE (AFU_ORTHOLOGUE AFUA_5G03330)-RELATED"/>
    <property type="match status" value="1"/>
</dbReference>
<proteinExistence type="predicted"/>
<evidence type="ECO:0000256" key="1">
    <source>
        <dbReference type="ARBA" id="ARBA00023002"/>
    </source>
</evidence>
<dbReference type="EMBL" id="JAPDFR010000001">
    <property type="protein sequence ID" value="KAK0392564.1"/>
    <property type="molecule type" value="Genomic_DNA"/>
</dbReference>
<name>A0AA39GSV9_SARSR</name>
<reference evidence="2" key="1">
    <citation type="submission" date="2022-10" db="EMBL/GenBank/DDBJ databases">
        <title>Determination and structural analysis of whole genome sequence of Sarocladium strictum F4-1.</title>
        <authorList>
            <person name="Hu L."/>
            <person name="Jiang Y."/>
        </authorList>
    </citation>
    <scope>NUCLEOTIDE SEQUENCE</scope>
    <source>
        <strain evidence="2">F4-1</strain>
    </source>
</reference>
<dbReference type="AlphaFoldDB" id="A0AA39GSV9"/>
<accession>A0AA39GSV9</accession>
<organism evidence="2 3">
    <name type="scientific">Sarocladium strictum</name>
    <name type="common">Black bundle disease fungus</name>
    <name type="synonym">Acremonium strictum</name>
    <dbReference type="NCBI Taxonomy" id="5046"/>
    <lineage>
        <taxon>Eukaryota</taxon>
        <taxon>Fungi</taxon>
        <taxon>Dikarya</taxon>
        <taxon>Ascomycota</taxon>
        <taxon>Pezizomycotina</taxon>
        <taxon>Sordariomycetes</taxon>
        <taxon>Hypocreomycetidae</taxon>
        <taxon>Hypocreales</taxon>
        <taxon>Sarocladiaceae</taxon>
        <taxon>Sarocladium</taxon>
    </lineage>
</organism>
<sequence>MANVLAYVPSIKKLVGLGNTSPPVDVPAVEVHYVETDPDRRARCLKHLLKANHINYSIISYNKDVKNYVPNNLPHALSAAYFLGATVQQLNETYDIEIKPLGPWEQSPAELDEDWLDVKGDVRYARAYVDFFEDKLAIEFGYDWKKVALNFLFVGKEPLINGLIGQDGSALIRLAYAYELDSKELAMEALGQAGVHYSSLAKYLNDPAFTRPSPLPKGSIEDLLQRIQGDERFQELQSSHATADKQLPASQEQLLLEYWNAWDLEDPTAQFEVSQKAAVKAILTANRPDRNSFDPGLANILITSHAVRTLLPFLPSERHVPLLRQWWLFSLATIIQGGGLQKSEYGLVIDTAGKDWKYIQHQVINSLLPKDVLSVQVVQAIQETVVTWEDKRNQSLAAAVTFVDNFKKWT</sequence>
<evidence type="ECO:0000313" key="3">
    <source>
        <dbReference type="Proteomes" id="UP001175261"/>
    </source>
</evidence>
<dbReference type="GO" id="GO:0016491">
    <property type="term" value="F:oxidoreductase activity"/>
    <property type="evidence" value="ECO:0007669"/>
    <property type="project" value="UniProtKB-KW"/>
</dbReference>
<gene>
    <name evidence="2" type="ORF">NLU13_2059</name>
</gene>
<keyword evidence="1" id="KW-0560">Oxidoreductase</keyword>
<evidence type="ECO:0000313" key="2">
    <source>
        <dbReference type="EMBL" id="KAK0392564.1"/>
    </source>
</evidence>
<dbReference type="PANTHER" id="PTHR35870:SF6">
    <property type="entry name" value="MGS207 PROTEIN"/>
    <property type="match status" value="1"/>
</dbReference>